<gene>
    <name evidence="4" type="ORF">ACFW6T_06210</name>
</gene>
<proteinExistence type="predicted"/>
<feature type="region of interest" description="Disordered" evidence="2">
    <location>
        <begin position="54"/>
        <end position="73"/>
    </location>
</feature>
<evidence type="ECO:0000313" key="5">
    <source>
        <dbReference type="Proteomes" id="UP001599542"/>
    </source>
</evidence>
<dbReference type="Proteomes" id="UP001599542">
    <property type="component" value="Unassembled WGS sequence"/>
</dbReference>
<keyword evidence="5" id="KW-1185">Reference proteome</keyword>
<dbReference type="RefSeq" id="WP_380327768.1">
    <property type="nucleotide sequence ID" value="NZ_JBHYPW010000042.1"/>
</dbReference>
<feature type="region of interest" description="Disordered" evidence="2">
    <location>
        <begin position="423"/>
        <end position="443"/>
    </location>
</feature>
<evidence type="ECO:0000256" key="1">
    <source>
        <dbReference type="ARBA" id="ARBA00023125"/>
    </source>
</evidence>
<organism evidence="4 5">
    <name type="scientific">Kitasatospora phosalacinea</name>
    <dbReference type="NCBI Taxonomy" id="2065"/>
    <lineage>
        <taxon>Bacteria</taxon>
        <taxon>Bacillati</taxon>
        <taxon>Actinomycetota</taxon>
        <taxon>Actinomycetes</taxon>
        <taxon>Kitasatosporales</taxon>
        <taxon>Streptomycetaceae</taxon>
        <taxon>Kitasatospora</taxon>
    </lineage>
</organism>
<evidence type="ECO:0000256" key="2">
    <source>
        <dbReference type="SAM" id="MobiDB-lite"/>
    </source>
</evidence>
<dbReference type="InterPro" id="IPR055370">
    <property type="entry name" value="Lsr2_DNA-bd"/>
</dbReference>
<name>A0ABW6GFR9_9ACTN</name>
<dbReference type="Gene3D" id="4.10.320.10">
    <property type="entry name" value="E3-binding domain"/>
    <property type="match status" value="1"/>
</dbReference>
<dbReference type="Pfam" id="PF23359">
    <property type="entry name" value="Lsr2_DNA-bd"/>
    <property type="match status" value="1"/>
</dbReference>
<protein>
    <recommendedName>
        <fullName evidence="3">Lsr2 DNA-binding domain-containing protein</fullName>
    </recommendedName>
</protein>
<reference evidence="4 5" key="1">
    <citation type="submission" date="2024-09" db="EMBL/GenBank/DDBJ databases">
        <title>The Natural Products Discovery Center: Release of the First 8490 Sequenced Strains for Exploring Actinobacteria Biosynthetic Diversity.</title>
        <authorList>
            <person name="Kalkreuter E."/>
            <person name="Kautsar S.A."/>
            <person name="Yang D."/>
            <person name="Bader C.D."/>
            <person name="Teijaro C.N."/>
            <person name="Fluegel L."/>
            <person name="Davis C.M."/>
            <person name="Simpson J.R."/>
            <person name="Lauterbach L."/>
            <person name="Steele A.D."/>
            <person name="Gui C."/>
            <person name="Meng S."/>
            <person name="Li G."/>
            <person name="Viehrig K."/>
            <person name="Ye F."/>
            <person name="Su P."/>
            <person name="Kiefer A.F."/>
            <person name="Nichols A."/>
            <person name="Cepeda A.J."/>
            <person name="Yan W."/>
            <person name="Fan B."/>
            <person name="Jiang Y."/>
            <person name="Adhikari A."/>
            <person name="Zheng C.-J."/>
            <person name="Schuster L."/>
            <person name="Cowan T.M."/>
            <person name="Smanski M.J."/>
            <person name="Chevrette M.G."/>
            <person name="De Carvalho L.P.S."/>
            <person name="Shen B."/>
        </authorList>
    </citation>
    <scope>NUCLEOTIDE SEQUENCE [LARGE SCALE GENOMIC DNA]</scope>
    <source>
        <strain evidence="4 5">NPDC058753</strain>
    </source>
</reference>
<evidence type="ECO:0000313" key="4">
    <source>
        <dbReference type="EMBL" id="MFE1351569.1"/>
    </source>
</evidence>
<sequence>MNLMAGESDAGSATIEGTTLGRAHRIRAWASAHGFAVGERGRLPRAAVAAYEAAHAGQPGESRARASIVPPQPADPSEVRAMAASLPVSAYTWRALFPWLDALAPSELRTLQDLGGPAQWWQHETPAVTRQRRESLDPVFDLIAGFLEYGPLDSEPLSELLPNLPLDLPTSELDGAPEIRAAIQAAGGATLRGVAVLSPCEVMAIRALSRATAARAALTSLVRVGASVGLVQSAPPGPGQAVQRWFGRLDPRAQDLVVYRLGAATPISTEVLAGLYRTTHEQVLRLLEGLPTELAQAAAADPDLGRAVAVLEDAVQVPVARSSLIERHPWLATEVDGCGLSALDVLAAVILCASTGAPWLYRGSLAEAVAMTLEALAFEPAECMSAATADRLLSSVDLPLRPTQEWLEHCGLRVAGGQIECPASSATGSGPLTAQPEAPPEPVAPPVPVAAEPPSAVEALFEEVRLLALDEAPDATLAELLTDRADFSERLHGLLERLLHSRPTTEGWAVSEEPLAPGSDTVAQWEPDGTERVADALVAVLNATPAPLSPGQALAALLDAGALAEVSDVLAADPRVVVTVDGAWTSSTVHPALQESAVPATPPRGTLRDRAWAALHEAGSPLTFPLLVAAMGADVNERSLKAQLPTDPRLMRTDVNAWALAEWGLRRYTTIKDLVVQEVDAAGGQLPVNQLVEVLTREFSIKESSLLQVASSPPFTSRNGVVRRLGDPVLDEGTAPVGTPVRLERPEDGASTDDLLDMMGL</sequence>
<comment type="caution">
    <text evidence="4">The sequence shown here is derived from an EMBL/GenBank/DDBJ whole genome shotgun (WGS) entry which is preliminary data.</text>
</comment>
<dbReference type="EMBL" id="JBHYPX010000008">
    <property type="protein sequence ID" value="MFE1351569.1"/>
    <property type="molecule type" value="Genomic_DNA"/>
</dbReference>
<keyword evidence="1" id="KW-0238">DNA-binding</keyword>
<evidence type="ECO:0000259" key="3">
    <source>
        <dbReference type="Pfam" id="PF23359"/>
    </source>
</evidence>
<feature type="region of interest" description="Disordered" evidence="2">
    <location>
        <begin position="729"/>
        <end position="761"/>
    </location>
</feature>
<accession>A0ABW6GFR9</accession>
<feature type="compositionally biased region" description="Acidic residues" evidence="2">
    <location>
        <begin position="750"/>
        <end position="761"/>
    </location>
</feature>
<feature type="domain" description="Lsr2 DNA-binding" evidence="3">
    <location>
        <begin position="23"/>
        <end position="54"/>
    </location>
</feature>
<dbReference type="InterPro" id="IPR036625">
    <property type="entry name" value="E3-bd_dom_sf"/>
</dbReference>